<gene>
    <name evidence="2" type="ORF">RBSH_00066</name>
</gene>
<accession>K5DD08</accession>
<feature type="region of interest" description="Disordered" evidence="1">
    <location>
        <begin position="18"/>
        <end position="44"/>
    </location>
</feature>
<dbReference type="AlphaFoldDB" id="K5DD08"/>
<sequence>MRSLAEWTHQTSANKSFRINGSTLHTPGETGEPIGEELDQTLVV</sequence>
<comment type="caution">
    <text evidence="2">The sequence shown here is derived from an EMBL/GenBank/DDBJ whole genome shotgun (WGS) entry which is preliminary data.</text>
</comment>
<evidence type="ECO:0000313" key="3">
    <source>
        <dbReference type="Proteomes" id="UP000007993"/>
    </source>
</evidence>
<dbReference type="Proteomes" id="UP000007993">
    <property type="component" value="Unassembled WGS sequence"/>
</dbReference>
<evidence type="ECO:0000313" key="2">
    <source>
        <dbReference type="EMBL" id="EKK04627.1"/>
    </source>
</evidence>
<dbReference type="PATRIC" id="fig|993517.3.peg.76"/>
<feature type="compositionally biased region" description="Acidic residues" evidence="1">
    <location>
        <begin position="34"/>
        <end position="44"/>
    </location>
</feature>
<dbReference type="EMBL" id="AMCW01000003">
    <property type="protein sequence ID" value="EKK04627.1"/>
    <property type="molecule type" value="Genomic_DNA"/>
</dbReference>
<proteinExistence type="predicted"/>
<reference evidence="2 3" key="1">
    <citation type="journal article" date="2013" name="Mar. Genomics">
        <title>Expression of sulfatases in Rhodopirellula baltica and the diversity of sulfatases in the genus Rhodopirellula.</title>
        <authorList>
            <person name="Wegner C.E."/>
            <person name="Richter-Heitmann T."/>
            <person name="Klindworth A."/>
            <person name="Klockow C."/>
            <person name="Richter M."/>
            <person name="Achstetter T."/>
            <person name="Glockner F.O."/>
            <person name="Harder J."/>
        </authorList>
    </citation>
    <scope>NUCLEOTIDE SEQUENCE [LARGE SCALE GENOMIC DNA]</scope>
    <source>
        <strain evidence="2 3">SH28</strain>
    </source>
</reference>
<evidence type="ECO:0000256" key="1">
    <source>
        <dbReference type="SAM" id="MobiDB-lite"/>
    </source>
</evidence>
<name>K5DD08_RHOBT</name>
<organism evidence="2 3">
    <name type="scientific">Rhodopirellula baltica SH28</name>
    <dbReference type="NCBI Taxonomy" id="993517"/>
    <lineage>
        <taxon>Bacteria</taxon>
        <taxon>Pseudomonadati</taxon>
        <taxon>Planctomycetota</taxon>
        <taxon>Planctomycetia</taxon>
        <taxon>Pirellulales</taxon>
        <taxon>Pirellulaceae</taxon>
        <taxon>Rhodopirellula</taxon>
    </lineage>
</organism>
<protein>
    <submittedName>
        <fullName evidence="2">Uncharacterized protein</fullName>
    </submittedName>
</protein>